<evidence type="ECO:0000313" key="9">
    <source>
        <dbReference type="EMBL" id="KAJ9132316.1"/>
    </source>
</evidence>
<gene>
    <name evidence="9" type="ORF">NKR19_g9340</name>
</gene>
<dbReference type="InterPro" id="IPR018501">
    <property type="entry name" value="DDT_dom"/>
</dbReference>
<feature type="compositionally biased region" description="Low complexity" evidence="6">
    <location>
        <begin position="1018"/>
        <end position="1030"/>
    </location>
</feature>
<keyword evidence="2 5" id="KW-0175">Coiled coil</keyword>
<keyword evidence="10" id="KW-1185">Reference proteome</keyword>
<organism evidence="9 10">
    <name type="scientific">Coniochaeta hoffmannii</name>
    <dbReference type="NCBI Taxonomy" id="91930"/>
    <lineage>
        <taxon>Eukaryota</taxon>
        <taxon>Fungi</taxon>
        <taxon>Dikarya</taxon>
        <taxon>Ascomycota</taxon>
        <taxon>Pezizomycotina</taxon>
        <taxon>Sordariomycetes</taxon>
        <taxon>Sordariomycetidae</taxon>
        <taxon>Coniochaetales</taxon>
        <taxon>Coniochaetaceae</taxon>
        <taxon>Coniochaeta</taxon>
    </lineage>
</organism>
<protein>
    <submittedName>
        <fullName evidence="9">Imitation switch two complex protein 1</fullName>
    </submittedName>
</protein>
<sequence>MVLFKRKPVQFLTVPDIQDDHVEVWHIQQTGEIFTTYEDYLNRMDFYKQRRFICQISGKSGLTFFEALKSEFAGAAEVEQAFPEALKGPILRKVQFQTTSRIDALVDHIYDEFKNDYYPGEVVTVSTHAGERLHGIVREKSRFGSKVLPDGTLTLPYSRYVVSLDERPDEEAIVDDSQIFRDRKVFTKLVLRSFIRKTVTRDAWNGAPWLVKPDVAEYYKIDQRVPPHLRYDNKLLERKQLQAQKRHSHGDMNGLKSGSFSPNGPVRLPELKPAPKSHKAKHAQHDGGAGKGKNLFNHGGQGHFMQLPPLADGQYQYPLALRDQLNTPPVFTQPEPPPPPPPPKYPIEDLQVEPRDRVRPKLKYLCDDAPVEVEDKSTLHDKIHMKSIGPLLETWDTLNVYCEIFKLDSFTFDDFVEAMLVASEDVPCQLFDEIHCAVLKILVSSESDGGKVQIQLPELDEEEEEEEQSVQESAQPSPEPEPEPSGRTTRRSLAKMEADRLAAEAAAAEKAMQQAEDLPRHRAEEVLKDFDWIEQLRKRNFQDGGWQMIMVGLLHQLSKKERQKAVCDELLQQLVPWEVEATQETVKQHYDRLDINYRVQALQIICMLTAETKAIRGYMEDCSETMTGYRKEKIEWQRKRKQAIEELKALNEERKILLPDNLPPSPPLEPVKTADGDVKMDDAEDMTADLSEEPADTDDDVHTGGRTLRRAQDRAAERKRKLEKEQERKEKAEAAAKVPKQSKQFLKLLKDIQKKEEEIKKCEDEIAVIDNDLREADCPRTRVLGKDRFWNRYYWFERNGMPYGGLPDSSTASAGYANGCIWVQGPDELEREGYIDMLPEYQEEYKAKFNMTVPERKLKEEGPTHVFNAHQWGYLSEPEDVDALIDWLDARGFNELKLRKEIVNYRDKIIKNMENRKQYLKLSEPPKPETEPANAAAPPAEDPADESPRRGGKSKRMSTRGARSAAQTVTPEPPAPPAFRCLAWQNTTALEELGHLHSEQPPPPPPTRKNAKKKGGRESAASVVAEAASEPTTITTRGKSGKALGRQGTRYQF</sequence>
<dbReference type="PROSITE" id="PS51136">
    <property type="entry name" value="WAC"/>
    <property type="match status" value="1"/>
</dbReference>
<feature type="compositionally biased region" description="Pro residues" evidence="6">
    <location>
        <begin position="334"/>
        <end position="345"/>
    </location>
</feature>
<evidence type="ECO:0000256" key="4">
    <source>
        <dbReference type="PROSITE-ProRule" id="PRU00475"/>
    </source>
</evidence>
<dbReference type="InterPro" id="IPR028941">
    <property type="entry name" value="WHIM2_dom"/>
</dbReference>
<dbReference type="Pfam" id="PF02791">
    <property type="entry name" value="DDT"/>
    <property type="match status" value="1"/>
</dbReference>
<comment type="subcellular location">
    <subcellularLocation>
        <location evidence="1 4">Nucleus</location>
    </subcellularLocation>
</comment>
<evidence type="ECO:0000256" key="6">
    <source>
        <dbReference type="SAM" id="MobiDB-lite"/>
    </source>
</evidence>
<evidence type="ECO:0000256" key="3">
    <source>
        <dbReference type="ARBA" id="ARBA00023242"/>
    </source>
</evidence>
<feature type="compositionally biased region" description="Acidic residues" evidence="6">
    <location>
        <begin position="682"/>
        <end position="699"/>
    </location>
</feature>
<dbReference type="GO" id="GO:0031509">
    <property type="term" value="P:subtelomeric heterochromatin formation"/>
    <property type="evidence" value="ECO:0007669"/>
    <property type="project" value="TreeGrafter"/>
</dbReference>
<feature type="domain" description="DDT" evidence="7">
    <location>
        <begin position="385"/>
        <end position="448"/>
    </location>
</feature>
<feature type="region of interest" description="Disordered" evidence="6">
    <location>
        <begin position="995"/>
        <end position="1053"/>
    </location>
</feature>
<feature type="region of interest" description="Disordered" evidence="6">
    <location>
        <begin position="459"/>
        <end position="493"/>
    </location>
</feature>
<feature type="compositionally biased region" description="Basic and acidic residues" evidence="6">
    <location>
        <begin position="672"/>
        <end position="681"/>
    </location>
</feature>
<feature type="compositionally biased region" description="Acidic residues" evidence="6">
    <location>
        <begin position="459"/>
        <end position="469"/>
    </location>
</feature>
<evidence type="ECO:0000256" key="5">
    <source>
        <dbReference type="SAM" id="Coils"/>
    </source>
</evidence>
<reference evidence="9" key="1">
    <citation type="submission" date="2022-07" db="EMBL/GenBank/DDBJ databases">
        <title>Fungi with potential for degradation of polypropylene.</title>
        <authorList>
            <person name="Gostincar C."/>
        </authorList>
    </citation>
    <scope>NUCLEOTIDE SEQUENCE</scope>
    <source>
        <strain evidence="9">EXF-13287</strain>
    </source>
</reference>
<feature type="coiled-coil region" evidence="5">
    <location>
        <begin position="626"/>
        <end position="653"/>
    </location>
</feature>
<name>A0AA38RC92_9PEZI</name>
<feature type="region of interest" description="Disordered" evidence="6">
    <location>
        <begin position="326"/>
        <end position="348"/>
    </location>
</feature>
<dbReference type="Proteomes" id="UP001174691">
    <property type="component" value="Unassembled WGS sequence"/>
</dbReference>
<dbReference type="AlphaFoldDB" id="A0AA38RC92"/>
<evidence type="ECO:0000259" key="8">
    <source>
        <dbReference type="PROSITE" id="PS51136"/>
    </source>
</evidence>
<feature type="region of interest" description="Disordered" evidence="6">
    <location>
        <begin position="243"/>
        <end position="296"/>
    </location>
</feature>
<dbReference type="GO" id="GO:0000785">
    <property type="term" value="C:chromatin"/>
    <property type="evidence" value="ECO:0007669"/>
    <property type="project" value="UniProtKB-ARBA"/>
</dbReference>
<feature type="region of interest" description="Disordered" evidence="6">
    <location>
        <begin position="657"/>
        <end position="736"/>
    </location>
</feature>
<comment type="caution">
    <text evidence="9">The sequence shown here is derived from an EMBL/GenBank/DDBJ whole genome shotgun (WGS) entry which is preliminary data.</text>
</comment>
<keyword evidence="3 4" id="KW-0539">Nucleus</keyword>
<dbReference type="Pfam" id="PF10537">
    <property type="entry name" value="WAC_Acf1_DNA_bd"/>
    <property type="match status" value="1"/>
</dbReference>
<evidence type="ECO:0000256" key="1">
    <source>
        <dbReference type="ARBA" id="ARBA00004123"/>
    </source>
</evidence>
<evidence type="ECO:0000256" key="2">
    <source>
        <dbReference type="ARBA" id="ARBA00023054"/>
    </source>
</evidence>
<dbReference type="InterPro" id="IPR013136">
    <property type="entry name" value="WSTF_Acf1_Cbp146"/>
</dbReference>
<accession>A0AA38RC92</accession>
<evidence type="ECO:0000313" key="10">
    <source>
        <dbReference type="Proteomes" id="UP001174691"/>
    </source>
</evidence>
<feature type="region of interest" description="Disordered" evidence="6">
    <location>
        <begin position="923"/>
        <end position="979"/>
    </location>
</feature>
<dbReference type="PANTHER" id="PTHR32075:SF6">
    <property type="entry name" value="ISWI CHROMATIN-REMODELING COMPLEX SUBUNIT YPL216W-RELATED"/>
    <property type="match status" value="1"/>
</dbReference>
<dbReference type="GO" id="GO:0005634">
    <property type="term" value="C:nucleus"/>
    <property type="evidence" value="ECO:0007669"/>
    <property type="project" value="UniProtKB-SubCell"/>
</dbReference>
<dbReference type="PROSITE" id="PS50827">
    <property type="entry name" value="DDT"/>
    <property type="match status" value="1"/>
</dbReference>
<evidence type="ECO:0000259" key="7">
    <source>
        <dbReference type="PROSITE" id="PS50827"/>
    </source>
</evidence>
<proteinExistence type="predicted"/>
<feature type="domain" description="WAC" evidence="8">
    <location>
        <begin position="22"/>
        <end position="131"/>
    </location>
</feature>
<dbReference type="Pfam" id="PF15613">
    <property type="entry name" value="WSD"/>
    <property type="match status" value="1"/>
</dbReference>
<dbReference type="InterPro" id="IPR028942">
    <property type="entry name" value="WHIM1_dom"/>
</dbReference>
<feature type="compositionally biased region" description="Basic and acidic residues" evidence="6">
    <location>
        <begin position="710"/>
        <end position="734"/>
    </location>
</feature>
<dbReference type="PANTHER" id="PTHR32075">
    <property type="entry name" value="ISWI CHROMATIN-REMODELING COMPLEX SUBUNIT YPL216W-RELATED"/>
    <property type="match status" value="1"/>
</dbReference>
<dbReference type="Pfam" id="PF15612">
    <property type="entry name" value="WHIM1"/>
    <property type="match status" value="1"/>
</dbReference>
<dbReference type="EMBL" id="JANBVN010000220">
    <property type="protein sequence ID" value="KAJ9132316.1"/>
    <property type="molecule type" value="Genomic_DNA"/>
</dbReference>
<dbReference type="GO" id="GO:0000781">
    <property type="term" value="C:chromosome, telomeric region"/>
    <property type="evidence" value="ECO:0007669"/>
    <property type="project" value="GOC"/>
</dbReference>